<gene>
    <name evidence="1" type="ORF">CSTERTH_07745</name>
</gene>
<dbReference type="AlphaFoldDB" id="A0A1B1YH23"/>
<dbReference type="SUPFAM" id="SSF53383">
    <property type="entry name" value="PLP-dependent transferases"/>
    <property type="match status" value="1"/>
</dbReference>
<dbReference type="InterPro" id="IPR015421">
    <property type="entry name" value="PyrdxlP-dep_Trfase_major"/>
</dbReference>
<dbReference type="Gene3D" id="3.40.640.10">
    <property type="entry name" value="Type I PLP-dependent aspartate aminotransferase-like (Major domain)"/>
    <property type="match status" value="1"/>
</dbReference>
<dbReference type="EMBL" id="CP014672">
    <property type="protein sequence ID" value="ANX00032.1"/>
    <property type="molecule type" value="Genomic_DNA"/>
</dbReference>
<dbReference type="InterPro" id="IPR009651">
    <property type="entry name" value="Met_g_lyase_put"/>
</dbReference>
<dbReference type="InterPro" id="IPR015424">
    <property type="entry name" value="PyrdxlP-dep_Trfase"/>
</dbReference>
<protein>
    <recommendedName>
        <fullName evidence="3">Aluminum resistance family protein</fullName>
    </recommendedName>
</protein>
<reference evidence="1 2" key="1">
    <citation type="submission" date="2016-02" db="EMBL/GenBank/DDBJ databases">
        <title>Comparison of Clostridium stercorarium subspecies using comparative genomics and transcriptomics.</title>
        <authorList>
            <person name="Schellenberg J."/>
            <person name="Thallinger G."/>
            <person name="Levin D.B."/>
            <person name="Zhang X."/>
            <person name="Alvare G."/>
            <person name="Fristensky B."/>
            <person name="Sparling R."/>
        </authorList>
    </citation>
    <scope>NUCLEOTIDE SEQUENCE [LARGE SCALE GENOMIC DNA]</scope>
    <source>
        <strain evidence="1 2">DSM 2910</strain>
    </source>
</reference>
<dbReference type="PANTHER" id="PTHR46658:SF1">
    <property type="entry name" value="CYS OR MET METABOLISM PYRIDOXAL-PHOSPHATE-DEPENDENT ENZYME"/>
    <property type="match status" value="1"/>
</dbReference>
<dbReference type="OrthoDB" id="9764766at2"/>
<name>A0A1B1YH23_THEST</name>
<accession>A0A1B1YH23</accession>
<dbReference type="PANTHER" id="PTHR46658">
    <property type="entry name" value="CYS OR MET METABOLISM PYRIDOXAL-PHOSPHATE-DEPENDENT ENZYME"/>
    <property type="match status" value="1"/>
</dbReference>
<dbReference type="Pfam" id="PF06838">
    <property type="entry name" value="Met_gamma_lyase"/>
    <property type="match status" value="1"/>
</dbReference>
<dbReference type="Proteomes" id="UP000092971">
    <property type="component" value="Chromosome"/>
</dbReference>
<proteinExistence type="predicted"/>
<evidence type="ECO:0000313" key="2">
    <source>
        <dbReference type="Proteomes" id="UP000092971"/>
    </source>
</evidence>
<sequence length="430" mass="46922">MKITEIYHEAFKIDSDLVKLAQDVEKKCSDVFERIKNISAYNHSKVIRAMQEYMVSDSHFVGTTGYGYNDRGREVLENVYAMAFGAEDALVRHQITCGTHALALCLYGILRPDDELLSITGKPYDTLDEVIGIRGEVGTGSLKDYGVTYRQVDLLENGDFDFEKIKESINPKTKMVFIQRSRGYSWRGPITVERIGQAVKFVKCIKPDVVVMVDNCYGEFVECKEPTDAGADIMAGSLIKNPGGGIALAGGYIAGRKDLVELVSYRMTVPGLGSKVGATLGQNRSMFQGFFLAPHIVAESLKGVVFASALMESLGYETCPAYNEERSDIIQAIKFGNPEAVIAFCQGIQKGSPVDSFVTPVPSEMPGYDSPVIMAAGAFVQGSSIELSADAPIRPPYIAYLQGGLVYEHVKLGVLCAAQELINRGLLRLG</sequence>
<evidence type="ECO:0000313" key="1">
    <source>
        <dbReference type="EMBL" id="ANX00032.1"/>
    </source>
</evidence>
<dbReference type="RefSeq" id="WP_015359255.1">
    <property type="nucleotide sequence ID" value="NZ_CP014672.1"/>
</dbReference>
<dbReference type="Gene3D" id="3.90.1150.60">
    <property type="entry name" value="Methioning gamme-lyase, C-terminal domain"/>
    <property type="match status" value="1"/>
</dbReference>
<evidence type="ECO:0008006" key="3">
    <source>
        <dbReference type="Google" id="ProtNLM"/>
    </source>
</evidence>
<organism evidence="1 2">
    <name type="scientific">Thermoclostridium stercorarium subsp. thermolacticum DSM 2910</name>
    <dbReference type="NCBI Taxonomy" id="1121336"/>
    <lineage>
        <taxon>Bacteria</taxon>
        <taxon>Bacillati</taxon>
        <taxon>Bacillota</taxon>
        <taxon>Clostridia</taxon>
        <taxon>Eubacteriales</taxon>
        <taxon>Oscillospiraceae</taxon>
        <taxon>Thermoclostridium</taxon>
    </lineage>
</organism>